<gene>
    <name evidence="1" type="ORF">MNBD_IGNAVI01-1153</name>
</gene>
<evidence type="ECO:0000313" key="1">
    <source>
        <dbReference type="EMBL" id="VAX18815.1"/>
    </source>
</evidence>
<accession>A0A3B1CJ47</accession>
<organism evidence="1">
    <name type="scientific">hydrothermal vent metagenome</name>
    <dbReference type="NCBI Taxonomy" id="652676"/>
    <lineage>
        <taxon>unclassified sequences</taxon>
        <taxon>metagenomes</taxon>
        <taxon>ecological metagenomes</taxon>
    </lineage>
</organism>
<dbReference type="EMBL" id="UOGD01000116">
    <property type="protein sequence ID" value="VAX18815.1"/>
    <property type="molecule type" value="Genomic_DNA"/>
</dbReference>
<sequence>MFKKILTISALFFFVTASLNAQTANIEKTGGFARLQAMGNNPYIIDPFNMTLNSAWAAYYGNFIMGDLGSTNTAFGNDGIGQYIGANFQVSRNLTIAAFLTRTDFSGTFSILNLDPYGAVNRINNIIGSGAIVGLNNNVALMASYSMGKHKLGFGLSYAGTTNEFNPATGDPTTGSASQLGLNFGYVSQLTSSLLLEAALSLAFPSASYEQPNVSTTSVSQTILSLNVRSFIRLSQKFKLVPVLQFVTQSGSEEVPNGTGVDKRDGTSTSIFILGVGFMYSYGDFLFSGGPAYASQSATNPAIENVSPELSNGFSGFPIWNLGGEWHLANWIVGRVGYMAISGKISNETAANATDVNEAITTFYGPTGFWLGIGLRAAGFSLDATINDDVLRQGFNNIGGGGASFAYISLSVAF</sequence>
<name>A0A3B1CJ47_9ZZZZ</name>
<proteinExistence type="predicted"/>
<dbReference type="AlphaFoldDB" id="A0A3B1CJ47"/>
<protein>
    <recommendedName>
        <fullName evidence="2">DUF5723 domain-containing protein</fullName>
    </recommendedName>
</protein>
<evidence type="ECO:0008006" key="2">
    <source>
        <dbReference type="Google" id="ProtNLM"/>
    </source>
</evidence>
<reference evidence="1" key="1">
    <citation type="submission" date="2018-06" db="EMBL/GenBank/DDBJ databases">
        <authorList>
            <person name="Zhirakovskaya E."/>
        </authorList>
    </citation>
    <scope>NUCLEOTIDE SEQUENCE</scope>
</reference>